<dbReference type="EMBL" id="WKJO01000001">
    <property type="protein sequence ID" value="MRX20471.1"/>
    <property type="molecule type" value="Genomic_DNA"/>
</dbReference>
<evidence type="ECO:0000313" key="2">
    <source>
        <dbReference type="EMBL" id="MRX20471.1"/>
    </source>
</evidence>
<evidence type="ECO:0000256" key="1">
    <source>
        <dbReference type="SAM" id="MobiDB-lite"/>
    </source>
</evidence>
<organism evidence="2 3">
    <name type="scientific">Haloferax litoreum</name>
    <dbReference type="NCBI Taxonomy" id="2666140"/>
    <lineage>
        <taxon>Archaea</taxon>
        <taxon>Methanobacteriati</taxon>
        <taxon>Methanobacteriota</taxon>
        <taxon>Stenosarchaea group</taxon>
        <taxon>Halobacteria</taxon>
        <taxon>Halobacteriales</taxon>
        <taxon>Haloferacaceae</taxon>
        <taxon>Haloferax</taxon>
    </lineage>
</organism>
<dbReference type="Proteomes" id="UP000439022">
    <property type="component" value="Unassembled WGS sequence"/>
</dbReference>
<evidence type="ECO:0000313" key="3">
    <source>
        <dbReference type="Proteomes" id="UP000439022"/>
    </source>
</evidence>
<reference evidence="2 3" key="1">
    <citation type="submission" date="2019-11" db="EMBL/GenBank/DDBJ databases">
        <title>Whole genome sequence of Haloferax sp. MBLA0076.</title>
        <authorList>
            <person name="Seo M.-J."/>
            <person name="Cho E.-S."/>
        </authorList>
    </citation>
    <scope>NUCLEOTIDE SEQUENCE [LARGE SCALE GENOMIC DNA]</scope>
    <source>
        <strain evidence="2 3">MBLA0076</strain>
    </source>
</reference>
<feature type="region of interest" description="Disordered" evidence="1">
    <location>
        <begin position="1"/>
        <end position="26"/>
    </location>
</feature>
<feature type="compositionally biased region" description="Polar residues" evidence="1">
    <location>
        <begin position="1"/>
        <end position="15"/>
    </location>
</feature>
<name>A0A6A8GC51_9EURY</name>
<proteinExistence type="predicted"/>
<sequence length="74" mass="8254">MSTQTNTDEQNTIKQNLERGRKGGRGDAGYTLLLERMTVNQFNAVLAGDLDPDELRKVLLKKSDEQATLSGWSE</sequence>
<protein>
    <submittedName>
        <fullName evidence="2">Uncharacterized protein</fullName>
    </submittedName>
</protein>
<dbReference type="AlphaFoldDB" id="A0A6A8GC51"/>
<accession>A0A6A8GC51</accession>
<keyword evidence="3" id="KW-1185">Reference proteome</keyword>
<comment type="caution">
    <text evidence="2">The sequence shown here is derived from an EMBL/GenBank/DDBJ whole genome shotgun (WGS) entry which is preliminary data.</text>
</comment>
<gene>
    <name evidence="2" type="ORF">GJR96_00665</name>
</gene>
<feature type="compositionally biased region" description="Basic and acidic residues" evidence="1">
    <location>
        <begin position="16"/>
        <end position="25"/>
    </location>
</feature>
<dbReference type="RefSeq" id="WP_151161070.1">
    <property type="nucleotide sequence ID" value="NZ_WKJO01000001.1"/>
</dbReference>